<evidence type="ECO:0000256" key="1">
    <source>
        <dbReference type="SAM" id="Phobius"/>
    </source>
</evidence>
<dbReference type="SUPFAM" id="SSF47661">
    <property type="entry name" value="t-snare proteins"/>
    <property type="match status" value="1"/>
</dbReference>
<dbReference type="STRING" id="1537102.L1LEK1"/>
<gene>
    <name evidence="2" type="ORF">BEWA_037880</name>
</gene>
<dbReference type="OrthoDB" id="361926at2759"/>
<evidence type="ECO:0008006" key="4">
    <source>
        <dbReference type="Google" id="ProtNLM"/>
    </source>
</evidence>
<dbReference type="RefSeq" id="XP_004833203.1">
    <property type="nucleotide sequence ID" value="XM_004833146.1"/>
</dbReference>
<dbReference type="GeneID" id="15803115"/>
<proteinExistence type="predicted"/>
<name>L1LEK1_THEEQ</name>
<dbReference type="InterPro" id="IPR010989">
    <property type="entry name" value="SNARE"/>
</dbReference>
<comment type="caution">
    <text evidence="2">The sequence shown here is derived from an EMBL/GenBank/DDBJ whole genome shotgun (WGS) entry which is preliminary data.</text>
</comment>
<accession>L1LEK1</accession>
<keyword evidence="1" id="KW-0472">Membrane</keyword>
<dbReference type="KEGG" id="beq:BEWA_037880"/>
<dbReference type="Proteomes" id="UP000031512">
    <property type="component" value="Unassembled WGS sequence"/>
</dbReference>
<evidence type="ECO:0000313" key="2">
    <source>
        <dbReference type="EMBL" id="EKX73751.1"/>
    </source>
</evidence>
<dbReference type="GO" id="GO:0016020">
    <property type="term" value="C:membrane"/>
    <property type="evidence" value="ECO:0007669"/>
    <property type="project" value="InterPro"/>
</dbReference>
<dbReference type="GO" id="GO:0016192">
    <property type="term" value="P:vesicle-mediated transport"/>
    <property type="evidence" value="ECO:0007669"/>
    <property type="project" value="InterPro"/>
</dbReference>
<keyword evidence="3" id="KW-1185">Reference proteome</keyword>
<keyword evidence="1" id="KW-1133">Transmembrane helix</keyword>
<feature type="transmembrane region" description="Helical" evidence="1">
    <location>
        <begin position="300"/>
        <end position="317"/>
    </location>
</feature>
<protein>
    <recommendedName>
        <fullName evidence="4">t-SNARE coiled-coil homology domain-containing protein</fullName>
    </recommendedName>
</protein>
<dbReference type="eggNOG" id="ENOG502TN14">
    <property type="taxonomic scope" value="Eukaryota"/>
</dbReference>
<reference evidence="2 3" key="1">
    <citation type="journal article" date="2012" name="BMC Genomics">
        <title>Comparative genomic analysis and phylogenetic position of Theileria equi.</title>
        <authorList>
            <person name="Kappmeyer L.S."/>
            <person name="Thiagarajan M."/>
            <person name="Herndon D.R."/>
            <person name="Ramsay J.D."/>
            <person name="Caler E."/>
            <person name="Djikeng A."/>
            <person name="Gillespie J.J."/>
            <person name="Lau A.O."/>
            <person name="Roalson E.H."/>
            <person name="Silva J.C."/>
            <person name="Silva M.G."/>
            <person name="Suarez C.E."/>
            <person name="Ueti M.W."/>
            <person name="Nene V.M."/>
            <person name="Mealey R.H."/>
            <person name="Knowles D.P."/>
            <person name="Brayton K.A."/>
        </authorList>
    </citation>
    <scope>NUCLEOTIDE SEQUENCE [LARGE SCALE GENOMIC DNA]</scope>
    <source>
        <strain evidence="2 3">WA</strain>
    </source>
</reference>
<keyword evidence="1" id="KW-0812">Transmembrane</keyword>
<dbReference type="VEuPathDB" id="PiroplasmaDB:BEWA_037880"/>
<sequence>MPYYEDSSWSLDFGDTAVESNNIYDKEGSISTMSSISNDTRPVNEHSLGSDGLYNSIYDYHTTKMDDQTPLLHGYALSDNKDSMEHYLGIISRLNNDIEEFSKLIQTLALFKYYIRNRKSTTNISELHKRFNGVSANCCARIKDIQEQLAKLNHDNHYVMVHREALRFSYSDLRARFNLQDASVKKIKTLIDTYHSVIKEYTASAKRTLHQAETLNTASKATENASNIISEIDTRAKDIMAIEKNARDLSELYSELNMIIKKRGDNISSLEHQILLSAEQIEKGKEDISLALKERTNINGLYFMCVLVAVGTCFLIIPSHIRSIVFGD</sequence>
<organism evidence="2 3">
    <name type="scientific">Theileria equi strain WA</name>
    <dbReference type="NCBI Taxonomy" id="1537102"/>
    <lineage>
        <taxon>Eukaryota</taxon>
        <taxon>Sar</taxon>
        <taxon>Alveolata</taxon>
        <taxon>Apicomplexa</taxon>
        <taxon>Aconoidasida</taxon>
        <taxon>Piroplasmida</taxon>
        <taxon>Theileriidae</taxon>
        <taxon>Theileria</taxon>
    </lineage>
</organism>
<dbReference type="Gene3D" id="1.20.5.110">
    <property type="match status" value="1"/>
</dbReference>
<dbReference type="EMBL" id="ACOU01000002">
    <property type="protein sequence ID" value="EKX73751.1"/>
    <property type="molecule type" value="Genomic_DNA"/>
</dbReference>
<evidence type="ECO:0000313" key="3">
    <source>
        <dbReference type="Proteomes" id="UP000031512"/>
    </source>
</evidence>
<dbReference type="AlphaFoldDB" id="L1LEK1"/>